<keyword evidence="8" id="KW-1185">Reference proteome</keyword>
<dbReference type="PROSITE" id="PS00518">
    <property type="entry name" value="ZF_RING_1"/>
    <property type="match status" value="1"/>
</dbReference>
<feature type="region of interest" description="Disordered" evidence="5">
    <location>
        <begin position="163"/>
        <end position="213"/>
    </location>
</feature>
<dbReference type="InterPro" id="IPR039577">
    <property type="entry name" value="Rad18"/>
</dbReference>
<feature type="domain" description="RING-type" evidence="6">
    <location>
        <begin position="33"/>
        <end position="71"/>
    </location>
</feature>
<dbReference type="GO" id="GO:0005634">
    <property type="term" value="C:nucleus"/>
    <property type="evidence" value="ECO:0007669"/>
    <property type="project" value="TreeGrafter"/>
</dbReference>
<reference evidence="7" key="2">
    <citation type="submission" date="2015-06" db="UniProtKB">
        <authorList>
            <consortium name="EnsemblMetazoa"/>
        </authorList>
    </citation>
    <scope>IDENTIFICATION</scope>
</reference>
<dbReference type="EnsemblMetazoa" id="tetur03g01380.1">
    <property type="protein sequence ID" value="tetur03g01380.1"/>
    <property type="gene ID" value="tetur03g01380"/>
</dbReference>
<dbReference type="EnsemblMetazoa" id="tetur339g00030.1">
    <property type="protein sequence ID" value="tetur339g00030.1"/>
    <property type="gene ID" value="tetur339g00030"/>
</dbReference>
<dbReference type="STRING" id="32264.T1L286"/>
<dbReference type="InterPro" id="IPR017907">
    <property type="entry name" value="Znf_RING_CS"/>
</dbReference>
<name>T1L286_TETUR</name>
<dbReference type="HOGENOM" id="CLU_1246779_0_0_1"/>
<sequence>MIGSTASSGVSDVNQNSGMYEQLCELIESELKCAICQQLVNNAVNINCSHTFCFNCLAQWRRETGRCPICRVNYSNRSRVLMVDNLIRRYCQLANIKLEKVSPISSPVSSSDSTITNDSFNFITWPENIVLPTIRDVGVNTSPRSQNSGIVEPSRQLQMEIFQPRENRPENNYFSSGVNRQTRRRRRNRRQRNQARANRRGRRRRGNQESGKSICMASVLLQ</sequence>
<evidence type="ECO:0000313" key="8">
    <source>
        <dbReference type="Proteomes" id="UP000015104"/>
    </source>
</evidence>
<dbReference type="GO" id="GO:0006301">
    <property type="term" value="P:DNA damage tolerance"/>
    <property type="evidence" value="ECO:0007669"/>
    <property type="project" value="InterPro"/>
</dbReference>
<evidence type="ECO:0000256" key="2">
    <source>
        <dbReference type="ARBA" id="ARBA00022771"/>
    </source>
</evidence>
<evidence type="ECO:0000259" key="6">
    <source>
        <dbReference type="PROSITE" id="PS50089"/>
    </source>
</evidence>
<dbReference type="Pfam" id="PF13639">
    <property type="entry name" value="zf-RING_2"/>
    <property type="match status" value="1"/>
</dbReference>
<accession>T1L286</accession>
<evidence type="ECO:0000256" key="4">
    <source>
        <dbReference type="PROSITE-ProRule" id="PRU00175"/>
    </source>
</evidence>
<keyword evidence="3" id="KW-0862">Zinc</keyword>
<dbReference type="InterPro" id="IPR001841">
    <property type="entry name" value="Znf_RING"/>
</dbReference>
<dbReference type="PROSITE" id="PS50089">
    <property type="entry name" value="ZF_RING_2"/>
    <property type="match status" value="1"/>
</dbReference>
<dbReference type="Gene3D" id="3.30.40.10">
    <property type="entry name" value="Zinc/RING finger domain, C3HC4 (zinc finger)"/>
    <property type="match status" value="1"/>
</dbReference>
<evidence type="ECO:0000313" key="7">
    <source>
        <dbReference type="EnsemblMetazoa" id="tetur339g00030.1"/>
    </source>
</evidence>
<keyword evidence="2 4" id="KW-0863">Zinc-finger</keyword>
<dbReference type="eggNOG" id="KOG3872">
    <property type="taxonomic scope" value="Eukaryota"/>
</dbReference>
<organism evidence="7 8">
    <name type="scientific">Tetranychus urticae</name>
    <name type="common">Two-spotted spider mite</name>
    <dbReference type="NCBI Taxonomy" id="32264"/>
    <lineage>
        <taxon>Eukaryota</taxon>
        <taxon>Metazoa</taxon>
        <taxon>Ecdysozoa</taxon>
        <taxon>Arthropoda</taxon>
        <taxon>Chelicerata</taxon>
        <taxon>Arachnida</taxon>
        <taxon>Acari</taxon>
        <taxon>Acariformes</taxon>
        <taxon>Trombidiformes</taxon>
        <taxon>Prostigmata</taxon>
        <taxon>Eleutherengona</taxon>
        <taxon>Raphignathae</taxon>
        <taxon>Tetranychoidea</taxon>
        <taxon>Tetranychidae</taxon>
        <taxon>Tetranychus</taxon>
    </lineage>
</organism>
<reference evidence="8" key="1">
    <citation type="submission" date="2011-08" db="EMBL/GenBank/DDBJ databases">
        <authorList>
            <person name="Rombauts S."/>
        </authorList>
    </citation>
    <scope>NUCLEOTIDE SEQUENCE</scope>
    <source>
        <strain evidence="8">London</strain>
    </source>
</reference>
<dbReference type="PANTHER" id="PTHR14134:SF2">
    <property type="entry name" value="E3 UBIQUITIN-PROTEIN LIGASE RAD18"/>
    <property type="match status" value="1"/>
</dbReference>
<dbReference type="SUPFAM" id="SSF57850">
    <property type="entry name" value="RING/U-box"/>
    <property type="match status" value="1"/>
</dbReference>
<dbReference type="Proteomes" id="UP000015104">
    <property type="component" value="Unassembled WGS sequence"/>
</dbReference>
<proteinExistence type="predicted"/>
<protein>
    <recommendedName>
        <fullName evidence="6">RING-type domain-containing protein</fullName>
    </recommendedName>
</protein>
<dbReference type="AlphaFoldDB" id="T1L286"/>
<dbReference type="GO" id="GO:0003697">
    <property type="term" value="F:single-stranded DNA binding"/>
    <property type="evidence" value="ECO:0007669"/>
    <property type="project" value="InterPro"/>
</dbReference>
<dbReference type="EMBL" id="CAEY01001109">
    <property type="status" value="NOT_ANNOTATED_CDS"/>
    <property type="molecule type" value="Genomic_DNA"/>
</dbReference>
<dbReference type="EMBL" id="CAEY01000941">
    <property type="status" value="NOT_ANNOTATED_CDS"/>
    <property type="molecule type" value="Genomic_DNA"/>
</dbReference>
<dbReference type="GO" id="GO:0097505">
    <property type="term" value="C:Rad6-Rad18 complex"/>
    <property type="evidence" value="ECO:0007669"/>
    <property type="project" value="TreeGrafter"/>
</dbReference>
<keyword evidence="1" id="KW-0479">Metal-binding</keyword>
<dbReference type="GO" id="GO:0008270">
    <property type="term" value="F:zinc ion binding"/>
    <property type="evidence" value="ECO:0007669"/>
    <property type="project" value="UniProtKB-KW"/>
</dbReference>
<feature type="compositionally biased region" description="Basic residues" evidence="5">
    <location>
        <begin position="181"/>
        <end position="205"/>
    </location>
</feature>
<evidence type="ECO:0000256" key="3">
    <source>
        <dbReference type="ARBA" id="ARBA00022833"/>
    </source>
</evidence>
<dbReference type="GO" id="GO:0061630">
    <property type="term" value="F:ubiquitin protein ligase activity"/>
    <property type="evidence" value="ECO:0007669"/>
    <property type="project" value="InterPro"/>
</dbReference>
<dbReference type="InterPro" id="IPR013083">
    <property type="entry name" value="Znf_RING/FYVE/PHD"/>
</dbReference>
<dbReference type="PANTHER" id="PTHR14134">
    <property type="entry name" value="E3 UBIQUITIN-PROTEIN LIGASE RAD18"/>
    <property type="match status" value="1"/>
</dbReference>
<dbReference type="SMART" id="SM00184">
    <property type="entry name" value="RING"/>
    <property type="match status" value="1"/>
</dbReference>
<dbReference type="GO" id="GO:0006513">
    <property type="term" value="P:protein monoubiquitination"/>
    <property type="evidence" value="ECO:0007669"/>
    <property type="project" value="InterPro"/>
</dbReference>
<evidence type="ECO:0000256" key="5">
    <source>
        <dbReference type="SAM" id="MobiDB-lite"/>
    </source>
</evidence>
<evidence type="ECO:0000256" key="1">
    <source>
        <dbReference type="ARBA" id="ARBA00022723"/>
    </source>
</evidence>